<dbReference type="CDD" id="cd00077">
    <property type="entry name" value="HDc"/>
    <property type="match status" value="2"/>
</dbReference>
<dbReference type="RefSeq" id="WP_113920098.1">
    <property type="nucleotide sequence ID" value="NZ_QNRX01000005.1"/>
</dbReference>
<dbReference type="Pfam" id="PF01966">
    <property type="entry name" value="HD"/>
    <property type="match status" value="1"/>
</dbReference>
<proteinExistence type="predicted"/>
<accession>A0A366IC69</accession>
<dbReference type="Proteomes" id="UP000253490">
    <property type="component" value="Unassembled WGS sequence"/>
</dbReference>
<dbReference type="AlphaFoldDB" id="A0A366IC69"/>
<evidence type="ECO:0000313" key="2">
    <source>
        <dbReference type="EMBL" id="RBP66665.1"/>
    </source>
</evidence>
<dbReference type="OrthoDB" id="9804747at2"/>
<dbReference type="InterPro" id="IPR037522">
    <property type="entry name" value="HD_GYP_dom"/>
</dbReference>
<dbReference type="PANTHER" id="PTHR43155">
    <property type="entry name" value="CYCLIC DI-GMP PHOSPHODIESTERASE PA4108-RELATED"/>
    <property type="match status" value="1"/>
</dbReference>
<organism evidence="2 3">
    <name type="scientific">Alkalibaculum bacchi</name>
    <dbReference type="NCBI Taxonomy" id="645887"/>
    <lineage>
        <taxon>Bacteria</taxon>
        <taxon>Bacillati</taxon>
        <taxon>Bacillota</taxon>
        <taxon>Clostridia</taxon>
        <taxon>Eubacteriales</taxon>
        <taxon>Eubacteriaceae</taxon>
        <taxon>Alkalibaculum</taxon>
    </lineage>
</organism>
<dbReference type="SUPFAM" id="SSF109604">
    <property type="entry name" value="HD-domain/PDEase-like"/>
    <property type="match status" value="2"/>
</dbReference>
<gene>
    <name evidence="2" type="ORF">DES36_10544</name>
</gene>
<dbReference type="Pfam" id="PF13487">
    <property type="entry name" value="HD_5"/>
    <property type="match status" value="1"/>
</dbReference>
<feature type="domain" description="HD-GYP" evidence="1">
    <location>
        <begin position="214"/>
        <end position="410"/>
    </location>
</feature>
<dbReference type="EMBL" id="QNRX01000005">
    <property type="protein sequence ID" value="RBP66665.1"/>
    <property type="molecule type" value="Genomic_DNA"/>
</dbReference>
<dbReference type="Gene3D" id="1.10.3210.10">
    <property type="entry name" value="Hypothetical protein af1432"/>
    <property type="match status" value="2"/>
</dbReference>
<evidence type="ECO:0000313" key="3">
    <source>
        <dbReference type="Proteomes" id="UP000253490"/>
    </source>
</evidence>
<sequence length="425" mass="48987">MQRHVSVNLGNLLLSLSDITDIANPKISHHQFRTAFIAVEIANYSGASQKTIENIFAAALLHDVGAISVEEKTELHNFKEMPTHNEALQVHAYRGELLLNQTPWFKNISKAVRYHHTNYKDMENSIDHIDVFSAQVVNLADYVERLVDRSQHILLQYKDIRNHIKKIEQYIIHPSIIKSFLETSEREEFWLDLVSNKLFTFLQQNGPYRNQFIDMEDIMHISEMYKSAIDFKSPFTATHTTGVAQCAKVLSEKFGLTDLEIDQITIAGYLHDIGKLIIPNSIIEKEGKLTSNEYAIMKSHTYFTYHTIRMIGGLEQIAQTAAYHHEKLDGSGYPFCCKQHEIGLGARIMTIADIFTAITEDRPYRLGMNKHQVIKILLEEVKNKKIDGNVVDLLINDYEEIEEIVKSKQKESRNFYVNEFISLRE</sequence>
<reference evidence="2 3" key="1">
    <citation type="submission" date="2018-06" db="EMBL/GenBank/DDBJ databases">
        <title>Genomic Encyclopedia of Type Strains, Phase IV (KMG-IV): sequencing the most valuable type-strain genomes for metagenomic binning, comparative biology and taxonomic classification.</title>
        <authorList>
            <person name="Goeker M."/>
        </authorList>
    </citation>
    <scope>NUCLEOTIDE SEQUENCE [LARGE SCALE GENOMIC DNA]</scope>
    <source>
        <strain evidence="2 3">DSM 22112</strain>
    </source>
</reference>
<keyword evidence="3" id="KW-1185">Reference proteome</keyword>
<protein>
    <submittedName>
        <fullName evidence="2">HD domain-containing protein</fullName>
    </submittedName>
</protein>
<dbReference type="PANTHER" id="PTHR43155:SF1">
    <property type="entry name" value="3'3'-CGAMP-SPECIFIC PHOSPHODIESTERASE 1"/>
    <property type="match status" value="1"/>
</dbReference>
<dbReference type="SMART" id="SM00471">
    <property type="entry name" value="HDc"/>
    <property type="match status" value="2"/>
</dbReference>
<comment type="caution">
    <text evidence="2">The sequence shown here is derived from an EMBL/GenBank/DDBJ whole genome shotgun (WGS) entry which is preliminary data.</text>
</comment>
<dbReference type="InterPro" id="IPR006674">
    <property type="entry name" value="HD_domain"/>
</dbReference>
<dbReference type="InterPro" id="IPR003607">
    <property type="entry name" value="HD/PDEase_dom"/>
</dbReference>
<evidence type="ECO:0000259" key="1">
    <source>
        <dbReference type="PROSITE" id="PS51832"/>
    </source>
</evidence>
<dbReference type="PROSITE" id="PS51832">
    <property type="entry name" value="HD_GYP"/>
    <property type="match status" value="1"/>
</dbReference>
<name>A0A366IC69_9FIRM</name>